<feature type="region of interest" description="Disordered" evidence="3">
    <location>
        <begin position="207"/>
        <end position="350"/>
    </location>
</feature>
<dbReference type="CDD" id="cd00590">
    <property type="entry name" value="RRM_SF"/>
    <property type="match status" value="1"/>
</dbReference>
<dbReference type="PANTHER" id="PTHR10693:SF20">
    <property type="entry name" value="AT27578P"/>
    <property type="match status" value="1"/>
</dbReference>
<feature type="compositionally biased region" description="Basic and acidic residues" evidence="3">
    <location>
        <begin position="249"/>
        <end position="268"/>
    </location>
</feature>
<dbReference type="InterPro" id="IPR032710">
    <property type="entry name" value="NTF2-like_dom_sf"/>
</dbReference>
<feature type="domain" description="NTF2" evidence="5">
    <location>
        <begin position="13"/>
        <end position="142"/>
    </location>
</feature>
<gene>
    <name evidence="6" type="ORF">BRETT_003166</name>
</gene>
<dbReference type="Proteomes" id="UP000663131">
    <property type="component" value="Chromosome 9"/>
</dbReference>
<dbReference type="InterPro" id="IPR039539">
    <property type="entry name" value="Ras_GTPase_bind_prot"/>
</dbReference>
<organism evidence="6 7">
    <name type="scientific">Dekkera bruxellensis</name>
    <name type="common">Brettanomyces custersii</name>
    <dbReference type="NCBI Taxonomy" id="5007"/>
    <lineage>
        <taxon>Eukaryota</taxon>
        <taxon>Fungi</taxon>
        <taxon>Dikarya</taxon>
        <taxon>Ascomycota</taxon>
        <taxon>Saccharomycotina</taxon>
        <taxon>Pichiomycetes</taxon>
        <taxon>Pichiales</taxon>
        <taxon>Pichiaceae</taxon>
        <taxon>Brettanomyces</taxon>
    </lineage>
</organism>
<feature type="domain" description="RRM" evidence="4">
    <location>
        <begin position="368"/>
        <end position="440"/>
    </location>
</feature>
<dbReference type="EMBL" id="CP063137">
    <property type="protein sequence ID" value="QOU22976.1"/>
    <property type="molecule type" value="Genomic_DNA"/>
</dbReference>
<dbReference type="GeneID" id="64575090"/>
<feature type="compositionally biased region" description="Basic and acidic residues" evidence="3">
    <location>
        <begin position="341"/>
        <end position="350"/>
    </location>
</feature>
<dbReference type="Pfam" id="PF02136">
    <property type="entry name" value="NTF2"/>
    <property type="match status" value="1"/>
</dbReference>
<reference evidence="6" key="1">
    <citation type="submission" date="2020-10" db="EMBL/GenBank/DDBJ databases">
        <authorList>
            <person name="Palmer J.M."/>
        </authorList>
    </citation>
    <scope>NUCLEOTIDE SEQUENCE</scope>
    <source>
        <strain evidence="6">UCD 2041</strain>
    </source>
</reference>
<accession>A0A871RCN7</accession>
<dbReference type="InterPro" id="IPR002075">
    <property type="entry name" value="NTF2_dom"/>
</dbReference>
<keyword evidence="1 2" id="KW-0694">RNA-binding</keyword>
<dbReference type="Gene3D" id="3.10.450.50">
    <property type="match status" value="1"/>
</dbReference>
<evidence type="ECO:0000313" key="6">
    <source>
        <dbReference type="EMBL" id="QOU22976.1"/>
    </source>
</evidence>
<sequence>MTLNEYERNPNRISVAFVTYYYNLLNSHHEKLYQLYYKDAVLKHNDYKNPFAEKAENIVGIESIKQYWDHSKLCGAKVMIQSIESSRSFEDTILIVTIGELALQNEQNICDEQPAYKFVQTFVLVPIKGKDVYDVYNDVMTFVPDIDYEYVNDDGNGAEDNKIKGDGKADSDIVKNLNKEVKVFESNGELKETSIVSDAVVKTSRTEPSIIMNNKDGENEESNSENETFKTSQINSEDSHASVTAISPDLKRQQSTEQNAKKTAEATPKKPVPVPSVPEKGLSWANQIASATKGKPTADIHPPHSGPTKSKKELSPVSKRGTTKRKDGKKHHHQGADSDDGFEKVRGGDSRKSIIQTTSVNKKGQLVYPIFLKYIDKDSSEDAIAKVLESHFGPVDSLKIDKAGAYVNFVQKDSQRRALARSTIKMNGNEVKIEAKLRKDSGTIKKRKGRNGKRHGNGSQNGSSGYTEDGFKKV</sequence>
<dbReference type="SUPFAM" id="SSF54928">
    <property type="entry name" value="RNA-binding domain, RBD"/>
    <property type="match status" value="1"/>
</dbReference>
<evidence type="ECO:0000256" key="3">
    <source>
        <dbReference type="SAM" id="MobiDB-lite"/>
    </source>
</evidence>
<evidence type="ECO:0000313" key="7">
    <source>
        <dbReference type="Proteomes" id="UP000663131"/>
    </source>
</evidence>
<dbReference type="InterPro" id="IPR035979">
    <property type="entry name" value="RBD_domain_sf"/>
</dbReference>
<dbReference type="InterPro" id="IPR000504">
    <property type="entry name" value="RRM_dom"/>
</dbReference>
<reference evidence="6" key="2">
    <citation type="journal article" name="BMC Genomics">
        <title>New genome assemblies reveal patterns of domestication and adaptation across Brettanomyces (Dekkera) species.</title>
        <authorList>
            <person name="Roach M.J."/>
            <person name="Borneman A.R."/>
        </authorList>
    </citation>
    <scope>NUCLEOTIDE SEQUENCE</scope>
    <source>
        <strain evidence="6">UCD 2041</strain>
    </source>
</reference>
<evidence type="ECO:0000259" key="5">
    <source>
        <dbReference type="PROSITE" id="PS50177"/>
    </source>
</evidence>
<dbReference type="InterPro" id="IPR018222">
    <property type="entry name" value="Nuclear_transport_factor_2_euk"/>
</dbReference>
<feature type="region of interest" description="Disordered" evidence="3">
    <location>
        <begin position="435"/>
        <end position="474"/>
    </location>
</feature>
<evidence type="ECO:0008006" key="8">
    <source>
        <dbReference type="Google" id="ProtNLM"/>
    </source>
</evidence>
<dbReference type="Gene3D" id="3.30.70.330">
    <property type="match status" value="1"/>
</dbReference>
<feature type="compositionally biased region" description="Polar residues" evidence="3">
    <location>
        <begin position="229"/>
        <end position="245"/>
    </location>
</feature>
<evidence type="ECO:0000259" key="4">
    <source>
        <dbReference type="PROSITE" id="PS50102"/>
    </source>
</evidence>
<dbReference type="PROSITE" id="PS50177">
    <property type="entry name" value="NTF2_DOMAIN"/>
    <property type="match status" value="1"/>
</dbReference>
<dbReference type="AlphaFoldDB" id="A0A871RCN7"/>
<dbReference type="GO" id="GO:1990904">
    <property type="term" value="C:ribonucleoprotein complex"/>
    <property type="evidence" value="ECO:0007669"/>
    <property type="project" value="TreeGrafter"/>
</dbReference>
<name>A0A871RCN7_DEKBR</name>
<protein>
    <recommendedName>
        <fullName evidence="8">NTF2 domain-containing protein</fullName>
    </recommendedName>
</protein>
<dbReference type="InterPro" id="IPR012677">
    <property type="entry name" value="Nucleotide-bd_a/b_plait_sf"/>
</dbReference>
<dbReference type="GO" id="GO:0003729">
    <property type="term" value="F:mRNA binding"/>
    <property type="evidence" value="ECO:0007669"/>
    <property type="project" value="TreeGrafter"/>
</dbReference>
<evidence type="ECO:0000256" key="1">
    <source>
        <dbReference type="ARBA" id="ARBA00022884"/>
    </source>
</evidence>
<dbReference type="KEGG" id="bbrx:BRETT_003166"/>
<proteinExistence type="predicted"/>
<dbReference type="GO" id="GO:0034517">
    <property type="term" value="P:ribophagy"/>
    <property type="evidence" value="ECO:0007669"/>
    <property type="project" value="TreeGrafter"/>
</dbReference>
<dbReference type="GO" id="GO:1990861">
    <property type="term" value="C:Ubp3-Bre5 deubiquitination complex"/>
    <property type="evidence" value="ECO:0007669"/>
    <property type="project" value="TreeGrafter"/>
</dbReference>
<dbReference type="PROSITE" id="PS50102">
    <property type="entry name" value="RRM"/>
    <property type="match status" value="1"/>
</dbReference>
<dbReference type="PANTHER" id="PTHR10693">
    <property type="entry name" value="RAS GTPASE-ACTIVATING PROTEIN-BINDING PROTEIN"/>
    <property type="match status" value="1"/>
</dbReference>
<dbReference type="GO" id="GO:0016579">
    <property type="term" value="P:protein deubiquitination"/>
    <property type="evidence" value="ECO:0007669"/>
    <property type="project" value="TreeGrafter"/>
</dbReference>
<dbReference type="SUPFAM" id="SSF54427">
    <property type="entry name" value="NTF2-like"/>
    <property type="match status" value="1"/>
</dbReference>
<dbReference type="OrthoDB" id="339151at2759"/>
<feature type="compositionally biased region" description="Basic residues" evidence="3">
    <location>
        <begin position="444"/>
        <end position="456"/>
    </location>
</feature>
<dbReference type="RefSeq" id="XP_041139469.1">
    <property type="nucleotide sequence ID" value="XM_041281678.1"/>
</dbReference>
<evidence type="ECO:0000256" key="2">
    <source>
        <dbReference type="PROSITE-ProRule" id="PRU00176"/>
    </source>
</evidence>
<dbReference type="GO" id="GO:0005829">
    <property type="term" value="C:cytosol"/>
    <property type="evidence" value="ECO:0007669"/>
    <property type="project" value="TreeGrafter"/>
</dbReference>
<feature type="compositionally biased region" description="Basic residues" evidence="3">
    <location>
        <begin position="321"/>
        <end position="333"/>
    </location>
</feature>